<dbReference type="GO" id="GO:0005737">
    <property type="term" value="C:cytoplasm"/>
    <property type="evidence" value="ECO:0007669"/>
    <property type="project" value="UniProtKB-SubCell"/>
</dbReference>
<dbReference type="SUPFAM" id="SSF81631">
    <property type="entry name" value="PAP/OAS1 substrate-binding domain"/>
    <property type="match status" value="1"/>
</dbReference>
<feature type="region of interest" description="Disordered" evidence="15">
    <location>
        <begin position="1341"/>
        <end position="1372"/>
    </location>
</feature>
<feature type="region of interest" description="Disordered" evidence="15">
    <location>
        <begin position="902"/>
        <end position="952"/>
    </location>
</feature>
<feature type="compositionally biased region" description="Low complexity" evidence="15">
    <location>
        <begin position="188"/>
        <end position="220"/>
    </location>
</feature>
<reference evidence="18 19" key="1">
    <citation type="journal article" date="2007" name="Nature">
        <title>Evolution of genes and genomes on the Drosophila phylogeny.</title>
        <authorList>
            <consortium name="Drosophila 12 Genomes Consortium"/>
            <person name="Clark A.G."/>
            <person name="Eisen M.B."/>
            <person name="Smith D.R."/>
            <person name="Bergman C.M."/>
            <person name="Oliver B."/>
            <person name="Markow T.A."/>
            <person name="Kaufman T.C."/>
            <person name="Kellis M."/>
            <person name="Gelbart W."/>
            <person name="Iyer V.N."/>
            <person name="Pollard D.A."/>
            <person name="Sackton T.B."/>
            <person name="Larracuente A.M."/>
            <person name="Singh N.D."/>
            <person name="Abad J.P."/>
            <person name="Abt D.N."/>
            <person name="Adryan B."/>
            <person name="Aguade M."/>
            <person name="Akashi H."/>
            <person name="Anderson W.W."/>
            <person name="Aquadro C.F."/>
            <person name="Ardell D.H."/>
            <person name="Arguello R."/>
            <person name="Artieri C.G."/>
            <person name="Barbash D.A."/>
            <person name="Barker D."/>
            <person name="Barsanti P."/>
            <person name="Batterham P."/>
            <person name="Batzoglou S."/>
            <person name="Begun D."/>
            <person name="Bhutkar A."/>
            <person name="Blanco E."/>
            <person name="Bosak S.A."/>
            <person name="Bradley R.K."/>
            <person name="Brand A.D."/>
            <person name="Brent M.R."/>
            <person name="Brooks A.N."/>
            <person name="Brown R.H."/>
            <person name="Butlin R.K."/>
            <person name="Caggese C."/>
            <person name="Calvi B.R."/>
            <person name="Bernardo de Carvalho A."/>
            <person name="Caspi A."/>
            <person name="Castrezana S."/>
            <person name="Celniker S.E."/>
            <person name="Chang J.L."/>
            <person name="Chapple C."/>
            <person name="Chatterji S."/>
            <person name="Chinwalla A."/>
            <person name="Civetta A."/>
            <person name="Clifton S.W."/>
            <person name="Comeron J.M."/>
            <person name="Costello J.C."/>
            <person name="Coyne J.A."/>
            <person name="Daub J."/>
            <person name="David R.G."/>
            <person name="Delcher A.L."/>
            <person name="Delehaunty K."/>
            <person name="Do C.B."/>
            <person name="Ebling H."/>
            <person name="Edwards K."/>
            <person name="Eickbush T."/>
            <person name="Evans J.D."/>
            <person name="Filipski A."/>
            <person name="Findeiss S."/>
            <person name="Freyhult E."/>
            <person name="Fulton L."/>
            <person name="Fulton R."/>
            <person name="Garcia A.C."/>
            <person name="Gardiner A."/>
            <person name="Garfield D.A."/>
            <person name="Garvin B.E."/>
            <person name="Gibson G."/>
            <person name="Gilbert D."/>
            <person name="Gnerre S."/>
            <person name="Godfrey J."/>
            <person name="Good R."/>
            <person name="Gotea V."/>
            <person name="Gravely B."/>
            <person name="Greenberg A.J."/>
            <person name="Griffiths-Jones S."/>
            <person name="Gross S."/>
            <person name="Guigo R."/>
            <person name="Gustafson E.A."/>
            <person name="Haerty W."/>
            <person name="Hahn M.W."/>
            <person name="Halligan D.L."/>
            <person name="Halpern A.L."/>
            <person name="Halter G.M."/>
            <person name="Han M.V."/>
            <person name="Heger A."/>
            <person name="Hillier L."/>
            <person name="Hinrichs A.S."/>
            <person name="Holmes I."/>
            <person name="Hoskins R.A."/>
            <person name="Hubisz M.J."/>
            <person name="Hultmark D."/>
            <person name="Huntley M.A."/>
            <person name="Jaffe D.B."/>
            <person name="Jagadeeshan S."/>
            <person name="Jeck W.R."/>
            <person name="Johnson J."/>
            <person name="Jones C.D."/>
            <person name="Jordan W.C."/>
            <person name="Karpen G.H."/>
            <person name="Kataoka E."/>
            <person name="Keightley P.D."/>
            <person name="Kheradpour P."/>
            <person name="Kirkness E.F."/>
            <person name="Koerich L.B."/>
            <person name="Kristiansen K."/>
            <person name="Kudrna D."/>
            <person name="Kulathinal R.J."/>
            <person name="Kumar S."/>
            <person name="Kwok R."/>
            <person name="Lander E."/>
            <person name="Langley C.H."/>
            <person name="Lapoint R."/>
            <person name="Lazzaro B.P."/>
            <person name="Lee S.J."/>
            <person name="Levesque L."/>
            <person name="Li R."/>
            <person name="Lin C.F."/>
            <person name="Lin M.F."/>
            <person name="Lindblad-Toh K."/>
            <person name="Llopart A."/>
            <person name="Long M."/>
            <person name="Low L."/>
            <person name="Lozovsky E."/>
            <person name="Lu J."/>
            <person name="Luo M."/>
            <person name="Machado C.A."/>
            <person name="Makalowski W."/>
            <person name="Marzo M."/>
            <person name="Matsuda M."/>
            <person name="Matzkin L."/>
            <person name="McAllister B."/>
            <person name="McBride C.S."/>
            <person name="McKernan B."/>
            <person name="McKernan K."/>
            <person name="Mendez-Lago M."/>
            <person name="Minx P."/>
            <person name="Mollenhauer M.U."/>
            <person name="Montooth K."/>
            <person name="Mount S.M."/>
            <person name="Mu X."/>
            <person name="Myers E."/>
            <person name="Negre B."/>
            <person name="Newfeld S."/>
            <person name="Nielsen R."/>
            <person name="Noor M.A."/>
            <person name="O'Grady P."/>
            <person name="Pachter L."/>
            <person name="Papaceit M."/>
            <person name="Parisi M.J."/>
            <person name="Parisi M."/>
            <person name="Parts L."/>
            <person name="Pedersen J.S."/>
            <person name="Pesole G."/>
            <person name="Phillippy A.M."/>
            <person name="Ponting C.P."/>
            <person name="Pop M."/>
            <person name="Porcelli D."/>
            <person name="Powell J.R."/>
            <person name="Prohaska S."/>
            <person name="Pruitt K."/>
            <person name="Puig M."/>
            <person name="Quesneville H."/>
            <person name="Ram K.R."/>
            <person name="Rand D."/>
            <person name="Rasmussen M.D."/>
            <person name="Reed L.K."/>
            <person name="Reenan R."/>
            <person name="Reily A."/>
            <person name="Remington K.A."/>
            <person name="Rieger T.T."/>
            <person name="Ritchie M.G."/>
            <person name="Robin C."/>
            <person name="Rogers Y.H."/>
            <person name="Rohde C."/>
            <person name="Rozas J."/>
            <person name="Rubenfield M.J."/>
            <person name="Ruiz A."/>
            <person name="Russo S."/>
            <person name="Salzberg S.L."/>
            <person name="Sanchez-Gracia A."/>
            <person name="Saranga D.J."/>
            <person name="Sato H."/>
            <person name="Schaeffer S.W."/>
            <person name="Schatz M.C."/>
            <person name="Schlenke T."/>
            <person name="Schwartz R."/>
            <person name="Segarra C."/>
            <person name="Singh R.S."/>
            <person name="Sirot L."/>
            <person name="Sirota M."/>
            <person name="Sisneros N.B."/>
            <person name="Smith C.D."/>
            <person name="Smith T.F."/>
            <person name="Spieth J."/>
            <person name="Stage D.E."/>
            <person name="Stark A."/>
            <person name="Stephan W."/>
            <person name="Strausberg R.L."/>
            <person name="Strempel S."/>
            <person name="Sturgill D."/>
            <person name="Sutton G."/>
            <person name="Sutton G.G."/>
            <person name="Tao W."/>
            <person name="Teichmann S."/>
            <person name="Tobari Y.N."/>
            <person name="Tomimura Y."/>
            <person name="Tsolas J.M."/>
            <person name="Valente V.L."/>
            <person name="Venter E."/>
            <person name="Venter J.C."/>
            <person name="Vicario S."/>
            <person name="Vieira F.G."/>
            <person name="Vilella A.J."/>
            <person name="Villasante A."/>
            <person name="Walenz B."/>
            <person name="Wang J."/>
            <person name="Wasserman M."/>
            <person name="Watts T."/>
            <person name="Wilson D."/>
            <person name="Wilson R.K."/>
            <person name="Wing R.A."/>
            <person name="Wolfner M.F."/>
            <person name="Wong A."/>
            <person name="Wong G.K."/>
            <person name="Wu C.I."/>
            <person name="Wu G."/>
            <person name="Yamamoto D."/>
            <person name="Yang H.P."/>
            <person name="Yang S.P."/>
            <person name="Yorke J.A."/>
            <person name="Yoshida K."/>
            <person name="Zdobnov E."/>
            <person name="Zhang P."/>
            <person name="Zhang Y."/>
            <person name="Zimin A.V."/>
            <person name="Baldwin J."/>
            <person name="Abdouelleil A."/>
            <person name="Abdulkadir J."/>
            <person name="Abebe A."/>
            <person name="Abera B."/>
            <person name="Abreu J."/>
            <person name="Acer S.C."/>
            <person name="Aftuck L."/>
            <person name="Alexander A."/>
            <person name="An P."/>
            <person name="Anderson E."/>
            <person name="Anderson S."/>
            <person name="Arachi H."/>
            <person name="Azer M."/>
            <person name="Bachantsang P."/>
            <person name="Barry A."/>
            <person name="Bayul T."/>
            <person name="Berlin A."/>
            <person name="Bessette D."/>
            <person name="Bloom T."/>
            <person name="Blye J."/>
            <person name="Boguslavskiy L."/>
            <person name="Bonnet C."/>
            <person name="Boukhgalter B."/>
            <person name="Bourzgui I."/>
            <person name="Brown A."/>
            <person name="Cahill P."/>
            <person name="Channer S."/>
            <person name="Cheshatsang Y."/>
            <person name="Chuda L."/>
            <person name="Citroen M."/>
            <person name="Collymore A."/>
            <person name="Cooke P."/>
            <person name="Costello M."/>
            <person name="D'Aco K."/>
            <person name="Daza R."/>
            <person name="De Haan G."/>
            <person name="DeGray S."/>
            <person name="DeMaso C."/>
            <person name="Dhargay N."/>
            <person name="Dooley K."/>
            <person name="Dooley E."/>
            <person name="Doricent M."/>
            <person name="Dorje P."/>
            <person name="Dorjee K."/>
            <person name="Dupes A."/>
            <person name="Elong R."/>
            <person name="Falk J."/>
            <person name="Farina A."/>
            <person name="Faro S."/>
            <person name="Ferguson D."/>
            <person name="Fisher S."/>
            <person name="Foley C.D."/>
            <person name="Franke A."/>
            <person name="Friedrich D."/>
            <person name="Gadbois L."/>
            <person name="Gearin G."/>
            <person name="Gearin C.R."/>
            <person name="Giannoukos G."/>
            <person name="Goode T."/>
            <person name="Graham J."/>
            <person name="Grandbois E."/>
            <person name="Grewal S."/>
            <person name="Gyaltsen K."/>
            <person name="Hafez N."/>
            <person name="Hagos B."/>
            <person name="Hall J."/>
            <person name="Henson C."/>
            <person name="Hollinger A."/>
            <person name="Honan T."/>
            <person name="Huard M.D."/>
            <person name="Hughes L."/>
            <person name="Hurhula B."/>
            <person name="Husby M.E."/>
            <person name="Kamat A."/>
            <person name="Kanga B."/>
            <person name="Kashin S."/>
            <person name="Khazanovich D."/>
            <person name="Kisner P."/>
            <person name="Lance K."/>
            <person name="Lara M."/>
            <person name="Lee W."/>
            <person name="Lennon N."/>
            <person name="Letendre F."/>
            <person name="LeVine R."/>
            <person name="Lipovsky A."/>
            <person name="Liu X."/>
            <person name="Liu J."/>
            <person name="Liu S."/>
            <person name="Lokyitsang T."/>
            <person name="Lokyitsang Y."/>
            <person name="Lubonja R."/>
            <person name="Lui A."/>
            <person name="MacDonald P."/>
            <person name="Magnisalis V."/>
            <person name="Maru K."/>
            <person name="Matthews C."/>
            <person name="McCusker W."/>
            <person name="McDonough S."/>
            <person name="Mehta T."/>
            <person name="Meldrim J."/>
            <person name="Meneus L."/>
            <person name="Mihai O."/>
            <person name="Mihalev A."/>
            <person name="Mihova T."/>
            <person name="Mittelman R."/>
            <person name="Mlenga V."/>
            <person name="Montmayeur A."/>
            <person name="Mulrain L."/>
            <person name="Navidi A."/>
            <person name="Naylor J."/>
            <person name="Negash T."/>
            <person name="Nguyen T."/>
            <person name="Nguyen N."/>
            <person name="Nicol R."/>
            <person name="Norbu C."/>
            <person name="Norbu N."/>
            <person name="Novod N."/>
            <person name="O'Neill B."/>
            <person name="Osman S."/>
            <person name="Markiewicz E."/>
            <person name="Oyono O.L."/>
            <person name="Patti C."/>
            <person name="Phunkhang P."/>
            <person name="Pierre F."/>
            <person name="Priest M."/>
            <person name="Raghuraman S."/>
            <person name="Rege F."/>
            <person name="Reyes R."/>
            <person name="Rise C."/>
            <person name="Rogov P."/>
            <person name="Ross K."/>
            <person name="Ryan E."/>
            <person name="Settipalli S."/>
            <person name="Shea T."/>
            <person name="Sherpa N."/>
            <person name="Shi L."/>
            <person name="Shih D."/>
            <person name="Sparrow T."/>
            <person name="Spaulding J."/>
            <person name="Stalker J."/>
            <person name="Stange-Thomann N."/>
            <person name="Stavropoulos S."/>
            <person name="Stone C."/>
            <person name="Strader C."/>
            <person name="Tesfaye S."/>
            <person name="Thomson T."/>
            <person name="Thoulutsang Y."/>
            <person name="Thoulutsang D."/>
            <person name="Topham K."/>
            <person name="Topping I."/>
            <person name="Tsamla T."/>
            <person name="Vassiliev H."/>
            <person name="Vo A."/>
            <person name="Wangchuk T."/>
            <person name="Wangdi T."/>
            <person name="Weiand M."/>
            <person name="Wilkinson J."/>
            <person name="Wilson A."/>
            <person name="Yadav S."/>
            <person name="Young G."/>
            <person name="Yu Q."/>
            <person name="Zembek L."/>
            <person name="Zhong D."/>
            <person name="Zimmer A."/>
            <person name="Zwirko Z."/>
            <person name="Jaffe D.B."/>
            <person name="Alvarez P."/>
            <person name="Brockman W."/>
            <person name="Butler J."/>
            <person name="Chin C."/>
            <person name="Gnerre S."/>
            <person name="Grabherr M."/>
            <person name="Kleber M."/>
            <person name="Mauceli E."/>
            <person name="MacCallum I."/>
        </authorList>
    </citation>
    <scope>NUCLEOTIDE SEQUENCE [LARGE SCALE GENOMIC DNA]</scope>
    <source>
        <strain evidence="19">Tai18E2 / Tucson 14021-0261.01</strain>
    </source>
</reference>
<feature type="compositionally biased region" description="Low complexity" evidence="15">
    <location>
        <begin position="653"/>
        <end position="664"/>
    </location>
</feature>
<keyword evidence="11" id="KW-0460">Magnesium</keyword>
<dbReference type="GO" id="GO:1990817">
    <property type="term" value="F:poly(A) RNA polymerase activity"/>
    <property type="evidence" value="ECO:0007669"/>
    <property type="project" value="UniProtKB-EC"/>
</dbReference>
<evidence type="ECO:0000256" key="2">
    <source>
        <dbReference type="ARBA" id="ARBA00001946"/>
    </source>
</evidence>
<organism evidence="18 19">
    <name type="scientific">Drosophila yakuba</name>
    <name type="common">Fruit fly</name>
    <dbReference type="NCBI Taxonomy" id="7245"/>
    <lineage>
        <taxon>Eukaryota</taxon>
        <taxon>Metazoa</taxon>
        <taxon>Ecdysozoa</taxon>
        <taxon>Arthropoda</taxon>
        <taxon>Hexapoda</taxon>
        <taxon>Insecta</taxon>
        <taxon>Pterygota</taxon>
        <taxon>Neoptera</taxon>
        <taxon>Endopterygota</taxon>
        <taxon>Diptera</taxon>
        <taxon>Brachycera</taxon>
        <taxon>Muscomorpha</taxon>
        <taxon>Ephydroidea</taxon>
        <taxon>Drosophilidae</taxon>
        <taxon>Drosophila</taxon>
        <taxon>Sophophora</taxon>
    </lineage>
</organism>
<keyword evidence="10" id="KW-0067">ATP-binding</keyword>
<evidence type="ECO:0000256" key="3">
    <source>
        <dbReference type="ARBA" id="ARBA00004496"/>
    </source>
</evidence>
<feature type="domain" description="PAP-associated" evidence="16">
    <location>
        <begin position="1230"/>
        <end position="1291"/>
    </location>
</feature>
<feature type="compositionally biased region" description="Low complexity" evidence="15">
    <location>
        <begin position="106"/>
        <end position="121"/>
    </location>
</feature>
<dbReference type="eggNOG" id="KOG2277">
    <property type="taxonomic scope" value="Eukaryota"/>
</dbReference>
<evidence type="ECO:0000259" key="17">
    <source>
        <dbReference type="Pfam" id="PF22600"/>
    </source>
</evidence>
<keyword evidence="7" id="KW-0808">Transferase</keyword>
<dbReference type="InterPro" id="IPR054708">
    <property type="entry name" value="MTPAP-like_central"/>
</dbReference>
<comment type="cofactor">
    <cofactor evidence="1">
        <name>Mn(2+)</name>
        <dbReference type="ChEBI" id="CHEBI:29035"/>
    </cofactor>
</comment>
<dbReference type="KEGG" id="dya:Dyak_GE15676"/>
<dbReference type="Gene3D" id="3.30.460.10">
    <property type="entry name" value="Beta Polymerase, domain 2"/>
    <property type="match status" value="1"/>
</dbReference>
<dbReference type="Pfam" id="PF22600">
    <property type="entry name" value="MTPAP-like_central"/>
    <property type="match status" value="1"/>
</dbReference>
<dbReference type="GO" id="GO:0046872">
    <property type="term" value="F:metal ion binding"/>
    <property type="evidence" value="ECO:0007669"/>
    <property type="project" value="UniProtKB-KW"/>
</dbReference>
<dbReference type="EMBL" id="CM000162">
    <property type="protein sequence ID" value="EDX02463.2"/>
    <property type="molecule type" value="Genomic_DNA"/>
</dbReference>
<keyword evidence="8" id="KW-0479">Metal-binding</keyword>
<feature type="compositionally biased region" description="Low complexity" evidence="15">
    <location>
        <begin position="229"/>
        <end position="257"/>
    </location>
</feature>
<evidence type="ECO:0000256" key="15">
    <source>
        <dbReference type="SAM" id="MobiDB-lite"/>
    </source>
</evidence>
<evidence type="ECO:0000313" key="19">
    <source>
        <dbReference type="Proteomes" id="UP000002282"/>
    </source>
</evidence>
<feature type="compositionally biased region" description="Low complexity" evidence="15">
    <location>
        <begin position="131"/>
        <end position="166"/>
    </location>
</feature>
<keyword evidence="12" id="KW-0464">Manganese</keyword>
<evidence type="ECO:0000256" key="8">
    <source>
        <dbReference type="ARBA" id="ARBA00022723"/>
    </source>
</evidence>
<dbReference type="PANTHER" id="PTHR12271:SF40">
    <property type="entry name" value="POLY(A) RNA POLYMERASE GLD2"/>
    <property type="match status" value="1"/>
</dbReference>
<dbReference type="OrthoDB" id="2274644at2759"/>
<keyword evidence="5" id="KW-0963">Cytoplasm</keyword>
<dbReference type="Pfam" id="PF03828">
    <property type="entry name" value="PAP_assoc"/>
    <property type="match status" value="1"/>
</dbReference>
<feature type="compositionally biased region" description="Low complexity" evidence="15">
    <location>
        <begin position="1341"/>
        <end position="1356"/>
    </location>
</feature>
<dbReference type="GO" id="GO:0005524">
    <property type="term" value="F:ATP binding"/>
    <property type="evidence" value="ECO:0007669"/>
    <property type="project" value="UniProtKB-KW"/>
</dbReference>
<feature type="compositionally biased region" description="Polar residues" evidence="15">
    <location>
        <begin position="338"/>
        <end position="356"/>
    </location>
</feature>
<dbReference type="Proteomes" id="UP000002282">
    <property type="component" value="Chromosome X"/>
</dbReference>
<name>B4Q1H4_DROYA</name>
<comment type="catalytic activity">
    <reaction evidence="14">
        <text>RNA(n) + ATP = RNA(n)-3'-adenine ribonucleotide + diphosphate</text>
        <dbReference type="Rhea" id="RHEA:11332"/>
        <dbReference type="Rhea" id="RHEA-COMP:14527"/>
        <dbReference type="Rhea" id="RHEA-COMP:17347"/>
        <dbReference type="ChEBI" id="CHEBI:30616"/>
        <dbReference type="ChEBI" id="CHEBI:33019"/>
        <dbReference type="ChEBI" id="CHEBI:140395"/>
        <dbReference type="ChEBI" id="CHEBI:173115"/>
        <dbReference type="EC" id="2.7.7.19"/>
    </reaction>
</comment>
<evidence type="ECO:0000256" key="6">
    <source>
        <dbReference type="ARBA" id="ARBA00022664"/>
    </source>
</evidence>
<evidence type="ECO:0000256" key="4">
    <source>
        <dbReference type="ARBA" id="ARBA00012388"/>
    </source>
</evidence>
<accession>B4Q1H4</accession>
<feature type="region of interest" description="Disordered" evidence="15">
    <location>
        <begin position="186"/>
        <end position="356"/>
    </location>
</feature>
<keyword evidence="9" id="KW-0547">Nucleotide-binding</keyword>
<evidence type="ECO:0000313" key="18">
    <source>
        <dbReference type="EMBL" id="EDX02463.2"/>
    </source>
</evidence>
<dbReference type="GO" id="GO:0010468">
    <property type="term" value="P:regulation of gene expression"/>
    <property type="evidence" value="ECO:0007669"/>
    <property type="project" value="UniProtKB-ARBA"/>
</dbReference>
<evidence type="ECO:0000256" key="7">
    <source>
        <dbReference type="ARBA" id="ARBA00022679"/>
    </source>
</evidence>
<feature type="compositionally biased region" description="Low complexity" evidence="15">
    <location>
        <begin position="752"/>
        <end position="773"/>
    </location>
</feature>
<reference evidence="18 19" key="2">
    <citation type="journal article" date="2007" name="PLoS Biol.">
        <title>Principles of genome evolution in the Drosophila melanogaster species group.</title>
        <authorList>
            <person name="Ranz J.M."/>
            <person name="Maurin D."/>
            <person name="Chan Y.S."/>
            <person name="von Grotthuss M."/>
            <person name="Hillier L.W."/>
            <person name="Roote J."/>
            <person name="Ashburner M."/>
            <person name="Bergman C.M."/>
        </authorList>
    </citation>
    <scope>NUCLEOTIDE SEQUENCE [LARGE SCALE GENOMIC DNA]</scope>
    <source>
        <strain evidence="19">Tai18E2 / Tucson 14021-0261.01</strain>
    </source>
</reference>
<dbReference type="PANTHER" id="PTHR12271">
    <property type="entry name" value="POLY A POLYMERASE CID PAP -RELATED"/>
    <property type="match status" value="1"/>
</dbReference>
<feature type="region of interest" description="Disordered" evidence="15">
    <location>
        <begin position="749"/>
        <end position="810"/>
    </location>
</feature>
<feature type="compositionally biased region" description="Low complexity" evidence="15">
    <location>
        <begin position="437"/>
        <end position="516"/>
    </location>
</feature>
<feature type="compositionally biased region" description="Low complexity" evidence="15">
    <location>
        <begin position="845"/>
        <end position="865"/>
    </location>
</feature>
<evidence type="ECO:0000256" key="9">
    <source>
        <dbReference type="ARBA" id="ARBA00022741"/>
    </source>
</evidence>
<evidence type="ECO:0000256" key="10">
    <source>
        <dbReference type="ARBA" id="ARBA00022840"/>
    </source>
</evidence>
<dbReference type="InterPro" id="IPR002058">
    <property type="entry name" value="PAP_assoc"/>
</dbReference>
<feature type="compositionally biased region" description="Low complexity" evidence="15">
    <location>
        <begin position="84"/>
        <end position="96"/>
    </location>
</feature>
<feature type="compositionally biased region" description="Low complexity" evidence="15">
    <location>
        <begin position="280"/>
        <end position="300"/>
    </location>
</feature>
<dbReference type="InterPro" id="IPR043519">
    <property type="entry name" value="NT_sf"/>
</dbReference>
<keyword evidence="6" id="KW-0507">mRNA processing</keyword>
<dbReference type="EC" id="2.7.7.19" evidence="4"/>
<comment type="cofactor">
    <cofactor evidence="2">
        <name>Mg(2+)</name>
        <dbReference type="ChEBI" id="CHEBI:18420"/>
    </cofactor>
</comment>
<dbReference type="GO" id="GO:0006397">
    <property type="term" value="P:mRNA processing"/>
    <property type="evidence" value="ECO:0007669"/>
    <property type="project" value="UniProtKB-KW"/>
</dbReference>
<feature type="region of interest" description="Disordered" evidence="15">
    <location>
        <begin position="80"/>
        <end position="166"/>
    </location>
</feature>
<comment type="similarity">
    <text evidence="13">Belongs to the DNA polymerase type-B-like family. GLD2 subfamily.</text>
</comment>
<dbReference type="Gene3D" id="1.10.1410.10">
    <property type="match status" value="1"/>
</dbReference>
<dbReference type="SUPFAM" id="SSF81301">
    <property type="entry name" value="Nucleotidyltransferase"/>
    <property type="match status" value="1"/>
</dbReference>
<dbReference type="GO" id="GO:0031123">
    <property type="term" value="P:RNA 3'-end processing"/>
    <property type="evidence" value="ECO:0007669"/>
    <property type="project" value="TreeGrafter"/>
</dbReference>
<dbReference type="CDD" id="cd05402">
    <property type="entry name" value="NT_PAP_TUTase"/>
    <property type="match status" value="1"/>
</dbReference>
<feature type="region of interest" description="Disordered" evidence="15">
    <location>
        <begin position="822"/>
        <end position="887"/>
    </location>
</feature>
<evidence type="ECO:0000256" key="12">
    <source>
        <dbReference type="ARBA" id="ARBA00023211"/>
    </source>
</evidence>
<gene>
    <name evidence="18" type="primary">Dyak\GE15676</name>
    <name evidence="18" type="synonym">dyak_GLEANR_17169</name>
    <name evidence="18" type="synonym">GE15676</name>
    <name evidence="18" type="ORF">Dyak_GE15676</name>
</gene>
<sequence length="1386" mass="152569">MFTTRISGDMKIFAADVAESSATGTCNTTMQQQQQQHQQSQQLEFRPLMSAGSPSSKPGQCHLKFGKYNNKTANLMRQVNGCHSSNSNTSSNNEANKGQQELHYCNNNNNSNNNNNNNNNSHSWARKKYFGNGNSNGNNSLQQQQHPSSYFQRQQQQQQQMQLQQEQQAMNNNDVLMKNQNIANAQVSDSKSSDSNNNNSSSSNNNTSSSSSISSSSCSNRTKPAKWLNENSSSSSNNNNNINNNNISCRNNNTNSIVTKRRNSSSADASAGYFRKSESESGCSEAAAESAETEVTGTASCNNKRYTGNAASAGSGIEASMGKSQDQEQDPSAKQRPRQQPLSFWKTNYPQTSASQLKDKETVAAVVSAAAVAAAAAASEQQQQQQSLSLEHRRNSGYQQQQQHNYYPYYYSQPKQLTIASFLQKEMLPDSTEKSSQHSSSNTGSSSSHNNSSSNMIGNSSSSNGNRNYSRNQYGHQSAGSGYQQQQQRYRNAQNVYQQYQHQQQQQHHANQQQQHTHPHFRRKHSDNGSGINKKMHYSPPGKSGDQADRSASGQQQHHHPHQQQQTIEILASSHFNAMHRRMQGGNSKNGYYQHSYNPLTGEVGSTPTRSEHQNIYNLTYIHVDTEATSEAASAAGSTPVVKPSLLSKPNISITPASSTTPTPVDRALPPAVRSASAPVSGSVLSAPTNHVRNMFPPPPLALLGGHGLLSPVTTTTPTKMISCAQLDEAITAAAASVDKLSTSPSYNQAGHYIIPPHQQQPSSHPISTGTSSHPPPPPPPHMFFHFADRYCNPGNQGHQAPPATVWPHSSSPCYPASYGSSCGSGTGAGTSPHSKDGNAVALRPASPALSSSSLGSESHWSGTSNRSRLGHSGHLSVSPTPSALGSAQLSPHLAEMRVQHPLHQQHPASHASNRPHGQMGGHAMSSYVAHRPPPPPPPPHPSISSPNPTPVAAGAGGPWYEMLLPPDRYLAQARNIEVAVQPEKLICMCKYDNLSAEIWKRFRGAQQTHKKFKLKMRLWRYLYLWMHQPMFERYRICLVGSTITGFGTDSSDIDMCLLPEQGVHPHQHQYHQHQHQHFHNEKRTEALIILTLFNAVLKDTEVFQDFNLIEARVPILRFKDITNGIEVDLNFNNCVGIKNTYLLQLYAQMDWRTRPLVVIVKLWAQYHDINDAKRMTISSYSLVLMVLHYLQLACVPHVLPCLALAVSGECLDLDLIEPIEPYQALNTQTLGEHLLGFFKYYSSFDFRNLAISIRTGGVLPVSTCRMAKSPKNDVYQWKELNIEEPFDLSNTARSVYDAPTFERVKAVFLISARRLDHTLDLATIFRPIHHVPEHFPQQQQFEQQLHHPIAGQQRSAGGGGANPVSGKMNPDAASTFAETTAAHVA</sequence>
<feature type="region of interest" description="Disordered" evidence="15">
    <location>
        <begin position="428"/>
        <end position="567"/>
    </location>
</feature>
<evidence type="ECO:0000256" key="14">
    <source>
        <dbReference type="ARBA" id="ARBA00048830"/>
    </source>
</evidence>
<feature type="compositionally biased region" description="Pro residues" evidence="15">
    <location>
        <begin position="932"/>
        <end position="942"/>
    </location>
</feature>
<protein>
    <recommendedName>
        <fullName evidence="4">polynucleotide adenylyltransferase</fullName>
        <ecNumber evidence="4">2.7.7.19</ecNumber>
    </recommendedName>
</protein>
<evidence type="ECO:0000256" key="5">
    <source>
        <dbReference type="ARBA" id="ARBA00022490"/>
    </source>
</evidence>
<evidence type="ECO:0000256" key="1">
    <source>
        <dbReference type="ARBA" id="ARBA00001936"/>
    </source>
</evidence>
<evidence type="ECO:0000259" key="16">
    <source>
        <dbReference type="Pfam" id="PF03828"/>
    </source>
</evidence>
<dbReference type="FunFam" id="3.30.460.10:FF:000022">
    <property type="entry name" value="poly(A) RNA polymerase GLD2 isoform X1"/>
    <property type="match status" value="1"/>
</dbReference>
<keyword evidence="19" id="KW-1185">Reference proteome</keyword>
<feature type="region of interest" description="Disordered" evidence="15">
    <location>
        <begin position="653"/>
        <end position="677"/>
    </location>
</feature>
<feature type="domain" description="Poly(A) RNA polymerase mitochondrial-like central palm" evidence="17">
    <location>
        <begin position="995"/>
        <end position="1149"/>
    </location>
</feature>
<comment type="subcellular location">
    <subcellularLocation>
        <location evidence="3">Cytoplasm</location>
    </subcellularLocation>
</comment>
<evidence type="ECO:0000256" key="13">
    <source>
        <dbReference type="ARBA" id="ARBA00038491"/>
    </source>
</evidence>
<feature type="compositionally biased region" description="Polar residues" evidence="15">
    <location>
        <begin position="876"/>
        <end position="887"/>
    </location>
</feature>
<dbReference type="HOGENOM" id="CLU_258864_0_0_1"/>
<feature type="compositionally biased region" description="Polar residues" evidence="15">
    <location>
        <begin position="301"/>
        <end position="312"/>
    </location>
</feature>
<proteinExistence type="inferred from homology"/>
<evidence type="ECO:0000256" key="11">
    <source>
        <dbReference type="ARBA" id="ARBA00022842"/>
    </source>
</evidence>